<gene>
    <name evidence="1" type="ORF">MBOU_14820</name>
</gene>
<sequence length="89" mass="9419">MLVMITVAPNVIGIDSENTIGAAWYSGPVSRWASPLTYPATLAVADPGTDPEGRHTPLGWPVVPDVYNISPPGIGSAIGAPDWRLSSYW</sequence>
<keyword evidence="2" id="KW-1185">Reference proteome</keyword>
<reference evidence="1 2" key="1">
    <citation type="journal article" date="2019" name="Emerg. Microbes Infect.">
        <title>Comprehensive subspecies identification of 175 nontuberculous mycobacteria species based on 7547 genomic profiles.</title>
        <authorList>
            <person name="Matsumoto Y."/>
            <person name="Kinjo T."/>
            <person name="Motooka D."/>
            <person name="Nabeya D."/>
            <person name="Jung N."/>
            <person name="Uechi K."/>
            <person name="Horii T."/>
            <person name="Iida T."/>
            <person name="Fujita J."/>
            <person name="Nakamura S."/>
        </authorList>
    </citation>
    <scope>NUCLEOTIDE SEQUENCE [LARGE SCALE GENOMIC DNA]</scope>
    <source>
        <strain evidence="1 2">JCM 30725</strain>
    </source>
</reference>
<dbReference type="Proteomes" id="UP000465360">
    <property type="component" value="Unassembled WGS sequence"/>
</dbReference>
<protein>
    <submittedName>
        <fullName evidence="1">Uncharacterized protein</fullName>
    </submittedName>
</protein>
<dbReference type="EMBL" id="BLKZ01000001">
    <property type="protein sequence ID" value="GFG89440.1"/>
    <property type="molecule type" value="Genomic_DNA"/>
</dbReference>
<organism evidence="1 2">
    <name type="scientific">Mycobacterium bourgelatii</name>
    <dbReference type="NCBI Taxonomy" id="1273442"/>
    <lineage>
        <taxon>Bacteria</taxon>
        <taxon>Bacillati</taxon>
        <taxon>Actinomycetota</taxon>
        <taxon>Actinomycetes</taxon>
        <taxon>Mycobacteriales</taxon>
        <taxon>Mycobacteriaceae</taxon>
        <taxon>Mycobacterium</taxon>
    </lineage>
</organism>
<proteinExistence type="predicted"/>
<name>A0A7I9YL92_MYCBU</name>
<evidence type="ECO:0000313" key="2">
    <source>
        <dbReference type="Proteomes" id="UP000465360"/>
    </source>
</evidence>
<accession>A0A7I9YL92</accession>
<dbReference type="AlphaFoldDB" id="A0A7I9YL92"/>
<evidence type="ECO:0000313" key="1">
    <source>
        <dbReference type="EMBL" id="GFG89440.1"/>
    </source>
</evidence>
<comment type="caution">
    <text evidence="1">The sequence shown here is derived from an EMBL/GenBank/DDBJ whole genome shotgun (WGS) entry which is preliminary data.</text>
</comment>